<dbReference type="AlphaFoldDB" id="A0A0A0F1H3"/>
<sequence length="83" mass="9068">MLRLCICLLVSIVLSTSVGAREVKMSSPNSGGCKESVADKAEMTPANARIEAARETRAKPSVHSDASRLPSPRWHRFLPGMFR</sequence>
<gene>
    <name evidence="3" type="ORF">N799_04530</name>
</gene>
<proteinExistence type="predicted"/>
<evidence type="ECO:0008006" key="5">
    <source>
        <dbReference type="Google" id="ProtNLM"/>
    </source>
</evidence>
<dbReference type="RefSeq" id="WP_036210867.1">
    <property type="nucleotide sequence ID" value="NZ_AVPT01000014.1"/>
</dbReference>
<name>A0A0A0F1H3_9GAMM</name>
<accession>A0A0A0F1H3</accession>
<evidence type="ECO:0000313" key="4">
    <source>
        <dbReference type="Proteomes" id="UP000029989"/>
    </source>
</evidence>
<comment type="caution">
    <text evidence="3">The sequence shown here is derived from an EMBL/GenBank/DDBJ whole genome shotgun (WGS) entry which is preliminary data.</text>
</comment>
<organism evidence="3 4">
    <name type="scientific">Lysobacter arseniciresistens ZS79</name>
    <dbReference type="NCBI Taxonomy" id="913325"/>
    <lineage>
        <taxon>Bacteria</taxon>
        <taxon>Pseudomonadati</taxon>
        <taxon>Pseudomonadota</taxon>
        <taxon>Gammaproteobacteria</taxon>
        <taxon>Lysobacterales</taxon>
        <taxon>Lysobacteraceae</taxon>
        <taxon>Novilysobacter</taxon>
    </lineage>
</organism>
<protein>
    <recommendedName>
        <fullName evidence="5">Secreted protein</fullName>
    </recommendedName>
</protein>
<evidence type="ECO:0000256" key="2">
    <source>
        <dbReference type="SAM" id="SignalP"/>
    </source>
</evidence>
<reference evidence="3 4" key="1">
    <citation type="journal article" date="2015" name="Stand. Genomic Sci.">
        <title>Genomic information of the arsenic-resistant bacterium Lysobacter arseniciresistens type strain ZS79(T) and comparison of Lysobacter draft genomes.</title>
        <authorList>
            <person name="Liu L."/>
            <person name="Zhang S."/>
            <person name="Luo M."/>
            <person name="Wang G."/>
        </authorList>
    </citation>
    <scope>NUCLEOTIDE SEQUENCE [LARGE SCALE GENOMIC DNA]</scope>
    <source>
        <strain evidence="3 4">ZS79</strain>
    </source>
</reference>
<evidence type="ECO:0000256" key="1">
    <source>
        <dbReference type="SAM" id="MobiDB-lite"/>
    </source>
</evidence>
<dbReference type="STRING" id="913325.N799_04530"/>
<dbReference type="Proteomes" id="UP000029989">
    <property type="component" value="Unassembled WGS sequence"/>
</dbReference>
<dbReference type="OrthoDB" id="6028468at2"/>
<feature type="signal peptide" evidence="2">
    <location>
        <begin position="1"/>
        <end position="20"/>
    </location>
</feature>
<evidence type="ECO:0000313" key="3">
    <source>
        <dbReference type="EMBL" id="KGM56375.1"/>
    </source>
</evidence>
<dbReference type="EMBL" id="AVPT01000014">
    <property type="protein sequence ID" value="KGM56375.1"/>
    <property type="molecule type" value="Genomic_DNA"/>
</dbReference>
<keyword evidence="4" id="KW-1185">Reference proteome</keyword>
<feature type="region of interest" description="Disordered" evidence="1">
    <location>
        <begin position="24"/>
        <end position="47"/>
    </location>
</feature>
<keyword evidence="2" id="KW-0732">Signal</keyword>
<feature type="chain" id="PRO_5001962625" description="Secreted protein" evidence="2">
    <location>
        <begin position="21"/>
        <end position="83"/>
    </location>
</feature>